<reference evidence="4 5" key="1">
    <citation type="submission" date="2016-07" db="EMBL/GenBank/DDBJ databases">
        <title>Whole-genome of two Shewanella species isolated from a digestive organ of sea cucumber Apostichopus japonicus Selenka 1867.</title>
        <authorList>
            <person name="Hong H.-H."/>
            <person name="Choi H."/>
            <person name="Cheon S."/>
            <person name="Oh J.-S."/>
            <person name="Lee H.-G."/>
            <person name="Park C."/>
        </authorList>
    </citation>
    <scope>NUCLEOTIDE SEQUENCE [LARGE SCALE GENOMIC DNA]</scope>
    <source>
        <strain evidence="4 5">CSB03KR</strain>
    </source>
</reference>
<keyword evidence="1" id="KW-0812">Transmembrane</keyword>
<feature type="domain" description="VIT" evidence="3">
    <location>
        <begin position="60"/>
        <end position="188"/>
    </location>
</feature>
<dbReference type="InterPro" id="IPR022440">
    <property type="entry name" value="CHP03788"/>
</dbReference>
<evidence type="ECO:0000313" key="4">
    <source>
        <dbReference type="EMBL" id="OEG75879.1"/>
    </source>
</evidence>
<dbReference type="PROSITE" id="PS50234">
    <property type="entry name" value="VWFA"/>
    <property type="match status" value="1"/>
</dbReference>
<evidence type="ECO:0000313" key="5">
    <source>
        <dbReference type="Proteomes" id="UP000095230"/>
    </source>
</evidence>
<comment type="caution">
    <text evidence="4">The sequence shown here is derived from an EMBL/GenBank/DDBJ whole genome shotgun (WGS) entry which is preliminary data.</text>
</comment>
<dbReference type="SMART" id="SM00327">
    <property type="entry name" value="VWA"/>
    <property type="match status" value="1"/>
</dbReference>
<dbReference type="AlphaFoldDB" id="A0A1E5IZ92"/>
<dbReference type="RefSeq" id="WP_069670001.1">
    <property type="nucleotide sequence ID" value="NZ_MCBT01000001.1"/>
</dbReference>
<dbReference type="InterPro" id="IPR002035">
    <property type="entry name" value="VWF_A"/>
</dbReference>
<proteinExistence type="predicted"/>
<gene>
    <name evidence="4" type="ORF">BEL05_16825</name>
</gene>
<sequence length="757" mass="82499">MDIKWINRFNITNLCPPRGAFFDNIRGLSHLLLVAASMLLTAPVWATPDDEPLGMGYLSYTPVDGSPLKSSQIGLPINTDVEMQISGWLNRVDVKQVFVNHSDQWLNGTYQFPLPQDAAVDAMTLTIGTRVIVGEVKTKGAAKKQFEQAKAVGKKASLLTQQRPNIFTSQVANLAPGERVVVEISYQQIVRYRQGEFSLRFPMAITPRYSPLSAKVSAVTLPQSAISDGLEMGVLSQHLADSHDNLNHDNQDGGSQSSGKVNIKVNLDAGMPLLAVTTPYHQMSRSEQHDSSVGLRLTKVVNRERDFVLRWQPALNDEPTALAFSQSGKTHYPESTHELSASLLAGRSDTAKATNEAISDYGLVMLMPPQDESRHKMARELILVIDTSGSMNGESILQAKSALRHALAGLSHVDSFNIIAFDSSVSVLSPTPLAATAVNLGLAHQFVNALTADGGTEMAPALATALASKNDTEERGNSALRQVVFITDGAVTNEQGLFNLIAQHIGRSRLFTIGIGAAPNGYFMERAAQVGRGTYTYIGNLSEVGNEIGLLLEKIENPVISNVEIALSDGSIPDYWPVNIGDLYANEPILVAVRLRAKQHQFRSDELLVSGELDGQFWQRRVAITRTSQAAGMDLVWARKKIAALLLSQNSSNHELVKRQVTQVALAYHLVSPYTSLVAVDKTPSRPSSETVSNASASAMLPVATQAKWPKTGSGSRLYLAIGGLMMLLLLVYWLSYTSCVRRYLINHFKLSMEVTR</sequence>
<dbReference type="SUPFAM" id="SSF53300">
    <property type="entry name" value="vWA-like"/>
    <property type="match status" value="1"/>
</dbReference>
<keyword evidence="1" id="KW-0472">Membrane</keyword>
<evidence type="ECO:0000256" key="1">
    <source>
        <dbReference type="SAM" id="Phobius"/>
    </source>
</evidence>
<dbReference type="InterPro" id="IPR036465">
    <property type="entry name" value="vWFA_dom_sf"/>
</dbReference>
<dbReference type="Proteomes" id="UP000095230">
    <property type="component" value="Unassembled WGS sequence"/>
</dbReference>
<feature type="transmembrane region" description="Helical" evidence="1">
    <location>
        <begin position="718"/>
        <end position="736"/>
    </location>
</feature>
<evidence type="ECO:0000259" key="3">
    <source>
        <dbReference type="PROSITE" id="PS51468"/>
    </source>
</evidence>
<protein>
    <submittedName>
        <fullName evidence="4">Marine proteobacterial sortase target protein</fullName>
    </submittedName>
</protein>
<dbReference type="EMBL" id="MCBT01000001">
    <property type="protein sequence ID" value="OEG75879.1"/>
    <property type="molecule type" value="Genomic_DNA"/>
</dbReference>
<dbReference type="STRING" id="23.BEL05_16825"/>
<dbReference type="Pfam" id="PF13768">
    <property type="entry name" value="VWA_3"/>
    <property type="match status" value="1"/>
</dbReference>
<dbReference type="Pfam" id="PF08487">
    <property type="entry name" value="VIT"/>
    <property type="match status" value="1"/>
</dbReference>
<dbReference type="PANTHER" id="PTHR45737">
    <property type="entry name" value="VON WILLEBRAND FACTOR A DOMAIN-CONTAINING PROTEIN 5A"/>
    <property type="match status" value="1"/>
</dbReference>
<feature type="domain" description="VWFA" evidence="2">
    <location>
        <begin position="380"/>
        <end position="555"/>
    </location>
</feature>
<dbReference type="SMART" id="SM00609">
    <property type="entry name" value="VIT"/>
    <property type="match status" value="1"/>
</dbReference>
<dbReference type="PANTHER" id="PTHR45737:SF6">
    <property type="entry name" value="VON WILLEBRAND FACTOR A DOMAIN-CONTAINING PROTEIN 5A"/>
    <property type="match status" value="1"/>
</dbReference>
<dbReference type="PROSITE" id="PS51468">
    <property type="entry name" value="VIT"/>
    <property type="match status" value="1"/>
</dbReference>
<name>A0A1E5IZ92_SHECO</name>
<evidence type="ECO:0000259" key="2">
    <source>
        <dbReference type="PROSITE" id="PS50234"/>
    </source>
</evidence>
<keyword evidence="1" id="KW-1133">Transmembrane helix</keyword>
<accession>A0A1E5IZ92</accession>
<dbReference type="NCBIfam" id="TIGR03788">
    <property type="entry name" value="marine_srt_targ"/>
    <property type="match status" value="1"/>
</dbReference>
<dbReference type="InterPro" id="IPR013694">
    <property type="entry name" value="VIT"/>
</dbReference>
<dbReference type="Gene3D" id="3.40.50.410">
    <property type="entry name" value="von Willebrand factor, type A domain"/>
    <property type="match status" value="1"/>
</dbReference>
<organism evidence="4 5">
    <name type="scientific">Shewanella colwelliana</name>
    <name type="common">Alteromonas colwelliana</name>
    <dbReference type="NCBI Taxonomy" id="23"/>
    <lineage>
        <taxon>Bacteria</taxon>
        <taxon>Pseudomonadati</taxon>
        <taxon>Pseudomonadota</taxon>
        <taxon>Gammaproteobacteria</taxon>
        <taxon>Alteromonadales</taxon>
        <taxon>Shewanellaceae</taxon>
        <taxon>Shewanella</taxon>
    </lineage>
</organism>